<name>A0A657LW84_9HYPH</name>
<dbReference type="EMBL" id="LSRP01000074">
    <property type="protein sequence ID" value="OJF98904.1"/>
    <property type="molecule type" value="Genomic_DNA"/>
</dbReference>
<dbReference type="EMBL" id="LSRP01000074">
    <property type="protein sequence ID" value="OJF98943.1"/>
    <property type="molecule type" value="Genomic_DNA"/>
</dbReference>
<dbReference type="InterPro" id="IPR007833">
    <property type="entry name" value="Capsule_polysaccharide_synth"/>
</dbReference>
<organism evidence="1 3">
    <name type="scientific">Pararhizobium antarcticum</name>
    <dbReference type="NCBI Taxonomy" id="1798805"/>
    <lineage>
        <taxon>Bacteria</taxon>
        <taxon>Pseudomonadati</taxon>
        <taxon>Pseudomonadota</taxon>
        <taxon>Alphaproteobacteria</taxon>
        <taxon>Hyphomicrobiales</taxon>
        <taxon>Rhizobiaceae</taxon>
        <taxon>Rhizobium/Agrobacterium group</taxon>
        <taxon>Pararhizobium</taxon>
    </lineage>
</organism>
<dbReference type="AlphaFoldDB" id="A0A657LW84"/>
<proteinExistence type="predicted"/>
<evidence type="ECO:0000313" key="2">
    <source>
        <dbReference type="EMBL" id="OJF98943.1"/>
    </source>
</evidence>
<gene>
    <name evidence="1" type="ORF">AX760_01345</name>
    <name evidence="2" type="ORF">AX760_02465</name>
</gene>
<dbReference type="Proteomes" id="UP000182661">
    <property type="component" value="Unassembled WGS sequence"/>
</dbReference>
<keyword evidence="3" id="KW-1185">Reference proteome</keyword>
<dbReference type="CDD" id="cd16439">
    <property type="entry name" value="beta_Kdo_transferase_KpsC_2"/>
    <property type="match status" value="1"/>
</dbReference>
<evidence type="ECO:0000313" key="1">
    <source>
        <dbReference type="EMBL" id="OJF98904.1"/>
    </source>
</evidence>
<dbReference type="GO" id="GO:0000271">
    <property type="term" value="P:polysaccharide biosynthetic process"/>
    <property type="evidence" value="ECO:0007669"/>
    <property type="project" value="InterPro"/>
</dbReference>
<dbReference type="Pfam" id="PF05159">
    <property type="entry name" value="Capsule_synth"/>
    <property type="match status" value="1"/>
</dbReference>
<accession>A0A657LW84</accession>
<dbReference type="OrthoDB" id="543755at2"/>
<protein>
    <submittedName>
        <fullName evidence="1">Capsular biosynthesis protein</fullName>
    </submittedName>
</protein>
<comment type="caution">
    <text evidence="1">The sequence shown here is derived from an EMBL/GenBank/DDBJ whole genome shotgun (WGS) entry which is preliminary data.</text>
</comment>
<dbReference type="RefSeq" id="WP_071832448.1">
    <property type="nucleotide sequence ID" value="NZ_LSRP01000074.1"/>
</dbReference>
<sequence length="345" mass="38974">MGLRPWKDHVGYWLSGEDVVRRERWFFLWQFFTLVAPQALAARPSKIYVWGYKYPRLIEPFCRFWNIPIVRIEDGFLRSVALGATKAPPLSLCFDTSSMYFDATMASDMEKIIENHDFSADPALLARGKAGMDRLILSRLSKYNMGGTVDIAAIYGPKHRKRVLVVGQVEGDASIIKGCSRRIDNNDLVAIAAKENPDAQIIYKPHPEVLHRTRRGQSDPDKVRAIAMVLDRDLSLSDAFETVDHVYTITSLAGFEALIRGIRVTCLGMPFYAGWGATDDRQPCPRRTARRSVVEIFTAAYILYPKYFDPARRAQISFEEALDLLASMKDKAGAHGKQKHGTTRV</sequence>
<evidence type="ECO:0000313" key="3">
    <source>
        <dbReference type="Proteomes" id="UP000182661"/>
    </source>
</evidence>
<reference evidence="1 3" key="1">
    <citation type="submission" date="2016-02" db="EMBL/GenBank/DDBJ databases">
        <title>Genome sequencing of a beta-galactosidase producing bacteria Rhizobium sp. 59.</title>
        <authorList>
            <person name="Wang D."/>
            <person name="Kot W."/>
            <person name="Qin Y."/>
            <person name="Hansen L."/>
            <person name="Naqvi K."/>
            <person name="Rensing C."/>
        </authorList>
    </citation>
    <scope>NUCLEOTIDE SEQUENCE [LARGE SCALE GENOMIC DNA]</scope>
    <source>
        <strain evidence="1 3">59</strain>
    </source>
</reference>
<dbReference type="GO" id="GO:0015774">
    <property type="term" value="P:polysaccharide transport"/>
    <property type="evidence" value="ECO:0007669"/>
    <property type="project" value="InterPro"/>
</dbReference>